<sequence length="89" mass="9610">MSCGRVEEGHLEQVKGLAYTLRALLGPNTWSSSSSTASSGASFFSRPNTVHGSPPQPQVLQSESRTFTVPCNLDQLGFERSLHCQLTSL</sequence>
<name>A0A3P7PN90_DIBLA</name>
<organism evidence="2 3">
    <name type="scientific">Dibothriocephalus latus</name>
    <name type="common">Fish tapeworm</name>
    <name type="synonym">Diphyllobothrium latum</name>
    <dbReference type="NCBI Taxonomy" id="60516"/>
    <lineage>
        <taxon>Eukaryota</taxon>
        <taxon>Metazoa</taxon>
        <taxon>Spiralia</taxon>
        <taxon>Lophotrochozoa</taxon>
        <taxon>Platyhelminthes</taxon>
        <taxon>Cestoda</taxon>
        <taxon>Eucestoda</taxon>
        <taxon>Diphyllobothriidea</taxon>
        <taxon>Diphyllobothriidae</taxon>
        <taxon>Dibothriocephalus</taxon>
    </lineage>
</organism>
<evidence type="ECO:0000256" key="1">
    <source>
        <dbReference type="SAM" id="MobiDB-lite"/>
    </source>
</evidence>
<dbReference type="EMBL" id="UYRU01070438">
    <property type="protein sequence ID" value="VDN19756.1"/>
    <property type="molecule type" value="Genomic_DNA"/>
</dbReference>
<dbReference type="AlphaFoldDB" id="A0A3P7PN90"/>
<feature type="region of interest" description="Disordered" evidence="1">
    <location>
        <begin position="29"/>
        <end position="59"/>
    </location>
</feature>
<accession>A0A3P7PN90</accession>
<evidence type="ECO:0000313" key="2">
    <source>
        <dbReference type="EMBL" id="VDN19756.1"/>
    </source>
</evidence>
<dbReference type="Proteomes" id="UP000281553">
    <property type="component" value="Unassembled WGS sequence"/>
</dbReference>
<feature type="non-terminal residue" evidence="2">
    <location>
        <position position="89"/>
    </location>
</feature>
<proteinExistence type="predicted"/>
<protein>
    <submittedName>
        <fullName evidence="2">Uncharacterized protein</fullName>
    </submittedName>
</protein>
<reference evidence="2 3" key="1">
    <citation type="submission" date="2018-11" db="EMBL/GenBank/DDBJ databases">
        <authorList>
            <consortium name="Pathogen Informatics"/>
        </authorList>
    </citation>
    <scope>NUCLEOTIDE SEQUENCE [LARGE SCALE GENOMIC DNA]</scope>
</reference>
<evidence type="ECO:0000313" key="3">
    <source>
        <dbReference type="Proteomes" id="UP000281553"/>
    </source>
</evidence>
<keyword evidence="3" id="KW-1185">Reference proteome</keyword>
<gene>
    <name evidence="2" type="ORF">DILT_LOCUS13480</name>
</gene>
<feature type="compositionally biased region" description="Low complexity" evidence="1">
    <location>
        <begin position="31"/>
        <end position="45"/>
    </location>
</feature>